<dbReference type="GO" id="GO:0061599">
    <property type="term" value="F:molybdopterin molybdotransferase activity"/>
    <property type="evidence" value="ECO:0007669"/>
    <property type="project" value="UniProtKB-UniRule"/>
</dbReference>
<evidence type="ECO:0000313" key="9">
    <source>
        <dbReference type="Proteomes" id="UP000032233"/>
    </source>
</evidence>
<dbReference type="GO" id="GO:0046872">
    <property type="term" value="F:metal ion binding"/>
    <property type="evidence" value="ECO:0007669"/>
    <property type="project" value="UniProtKB-UniRule"/>
</dbReference>
<dbReference type="InterPro" id="IPR036425">
    <property type="entry name" value="MoaB/Mog-like_dom_sf"/>
</dbReference>
<dbReference type="Gene3D" id="2.40.340.10">
    <property type="entry name" value="MoeA, C-terminal, domain IV"/>
    <property type="match status" value="1"/>
</dbReference>
<dbReference type="InterPro" id="IPR036688">
    <property type="entry name" value="MoeA_C_domain_IV_sf"/>
</dbReference>
<dbReference type="AlphaFoldDB" id="A0A0D2G9F0"/>
<dbReference type="SMART" id="SM00852">
    <property type="entry name" value="MoCF_biosynth"/>
    <property type="match status" value="1"/>
</dbReference>
<dbReference type="PATRIC" id="fig|1429043.3.peg.5264"/>
<organism evidence="8 9">
    <name type="scientific">Dethiosulfatarculus sandiegensis</name>
    <dbReference type="NCBI Taxonomy" id="1429043"/>
    <lineage>
        <taxon>Bacteria</taxon>
        <taxon>Pseudomonadati</taxon>
        <taxon>Thermodesulfobacteriota</taxon>
        <taxon>Desulfarculia</taxon>
        <taxon>Desulfarculales</taxon>
        <taxon>Desulfarculaceae</taxon>
        <taxon>Dethiosulfatarculus</taxon>
    </lineage>
</organism>
<dbReference type="Pfam" id="PF03453">
    <property type="entry name" value="MoeA_N"/>
    <property type="match status" value="1"/>
</dbReference>
<dbReference type="Gene3D" id="3.40.190.10">
    <property type="entry name" value="Periplasmic binding protein-like II"/>
    <property type="match status" value="1"/>
</dbReference>
<dbReference type="InterPro" id="IPR036135">
    <property type="entry name" value="MoeA_linker/N_sf"/>
</dbReference>
<keyword evidence="6" id="KW-0808">Transferase</keyword>
<dbReference type="STRING" id="1429043.X474_24885"/>
<keyword evidence="6" id="KW-0460">Magnesium</keyword>
<name>A0A0D2G9F0_9BACT</name>
<reference evidence="8 9" key="1">
    <citation type="submission" date="2013-11" db="EMBL/GenBank/DDBJ databases">
        <title>Metagenomic analysis of a methanogenic consortium involved in long chain n-alkane degradation.</title>
        <authorList>
            <person name="Davidova I.A."/>
            <person name="Callaghan A.V."/>
            <person name="Wawrik B."/>
            <person name="Pruitt S."/>
            <person name="Marks C."/>
            <person name="Duncan K.E."/>
            <person name="Suflita J.M."/>
        </authorList>
    </citation>
    <scope>NUCLEOTIDE SEQUENCE [LARGE SCALE GENOMIC DNA]</scope>
    <source>
        <strain evidence="8 9">SPR</strain>
    </source>
</reference>
<dbReference type="UniPathway" id="UPA00344"/>
<comment type="caution">
    <text evidence="8">The sequence shown here is derived from an EMBL/GenBank/DDBJ whole genome shotgun (WGS) entry which is preliminary data.</text>
</comment>
<dbReference type="PANTHER" id="PTHR10192:SF16">
    <property type="entry name" value="MOLYBDOPTERIN MOLYBDENUMTRANSFERASE"/>
    <property type="match status" value="1"/>
</dbReference>
<dbReference type="RefSeq" id="WP_044352108.1">
    <property type="nucleotide sequence ID" value="NZ_AZAC01000056.1"/>
</dbReference>
<dbReference type="PANTHER" id="PTHR10192">
    <property type="entry name" value="MOLYBDOPTERIN BIOSYNTHESIS PROTEIN"/>
    <property type="match status" value="1"/>
</dbReference>
<evidence type="ECO:0000256" key="2">
    <source>
        <dbReference type="ARBA" id="ARBA00005046"/>
    </source>
</evidence>
<dbReference type="CDD" id="cd00887">
    <property type="entry name" value="MoeA"/>
    <property type="match status" value="1"/>
</dbReference>
<evidence type="ECO:0000259" key="7">
    <source>
        <dbReference type="SMART" id="SM00852"/>
    </source>
</evidence>
<dbReference type="Pfam" id="PF12727">
    <property type="entry name" value="PBP_like"/>
    <property type="match status" value="1"/>
</dbReference>
<comment type="function">
    <text evidence="1 6">Catalyzes the insertion of molybdate into adenylated molybdopterin with the concomitant release of AMP.</text>
</comment>
<accession>A0A0D2G9F0</accession>
<evidence type="ECO:0000256" key="4">
    <source>
        <dbReference type="ARBA" id="ARBA00023150"/>
    </source>
</evidence>
<dbReference type="SUPFAM" id="SSF63867">
    <property type="entry name" value="MoeA C-terminal domain-like"/>
    <property type="match status" value="1"/>
</dbReference>
<keyword evidence="6" id="KW-0500">Molybdenum</keyword>
<comment type="pathway">
    <text evidence="2 6">Cofactor biosynthesis; molybdopterin biosynthesis.</text>
</comment>
<evidence type="ECO:0000256" key="1">
    <source>
        <dbReference type="ARBA" id="ARBA00002901"/>
    </source>
</evidence>
<proteinExistence type="inferred from homology"/>
<dbReference type="Gene3D" id="2.170.190.11">
    <property type="entry name" value="Molybdopterin biosynthesis moea protein, domain 3"/>
    <property type="match status" value="1"/>
</dbReference>
<dbReference type="SUPFAM" id="SSF53850">
    <property type="entry name" value="Periplasmic binding protein-like II"/>
    <property type="match status" value="1"/>
</dbReference>
<evidence type="ECO:0000313" key="8">
    <source>
        <dbReference type="EMBL" id="KIX11477.1"/>
    </source>
</evidence>
<dbReference type="OrthoDB" id="9804758at2"/>
<dbReference type="InterPro" id="IPR024370">
    <property type="entry name" value="PBP_domain"/>
</dbReference>
<comment type="catalytic activity">
    <reaction evidence="5">
        <text>adenylyl-molybdopterin + molybdate = Mo-molybdopterin + AMP + H(+)</text>
        <dbReference type="Rhea" id="RHEA:35047"/>
        <dbReference type="ChEBI" id="CHEBI:15378"/>
        <dbReference type="ChEBI" id="CHEBI:36264"/>
        <dbReference type="ChEBI" id="CHEBI:62727"/>
        <dbReference type="ChEBI" id="CHEBI:71302"/>
        <dbReference type="ChEBI" id="CHEBI:456215"/>
        <dbReference type="EC" id="2.10.1.1"/>
    </reaction>
</comment>
<comment type="cofactor">
    <cofactor evidence="6">
        <name>Mg(2+)</name>
        <dbReference type="ChEBI" id="CHEBI:18420"/>
    </cofactor>
</comment>
<dbReference type="InterPro" id="IPR005111">
    <property type="entry name" value="MoeA_C_domain_IV"/>
</dbReference>
<feature type="domain" description="MoaB/Mog" evidence="7">
    <location>
        <begin position="177"/>
        <end position="319"/>
    </location>
</feature>
<protein>
    <recommendedName>
        <fullName evidence="6">Molybdopterin molybdenumtransferase</fullName>
        <ecNumber evidence="6">2.10.1.1</ecNumber>
    </recommendedName>
</protein>
<dbReference type="Gene3D" id="3.40.980.10">
    <property type="entry name" value="MoaB/Mog-like domain"/>
    <property type="match status" value="1"/>
</dbReference>
<dbReference type="NCBIfam" id="NF011068">
    <property type="entry name" value="PRK14498.1"/>
    <property type="match status" value="1"/>
</dbReference>
<dbReference type="Proteomes" id="UP000032233">
    <property type="component" value="Unassembled WGS sequence"/>
</dbReference>
<evidence type="ECO:0000256" key="6">
    <source>
        <dbReference type="RuleBase" id="RU365090"/>
    </source>
</evidence>
<dbReference type="InterPro" id="IPR038987">
    <property type="entry name" value="MoeA-like"/>
</dbReference>
<dbReference type="Pfam" id="PF03454">
    <property type="entry name" value="MoeA_C"/>
    <property type="match status" value="1"/>
</dbReference>
<evidence type="ECO:0000256" key="5">
    <source>
        <dbReference type="ARBA" id="ARBA00047317"/>
    </source>
</evidence>
<evidence type="ECO:0000256" key="3">
    <source>
        <dbReference type="ARBA" id="ARBA00010763"/>
    </source>
</evidence>
<dbReference type="InterPro" id="IPR005110">
    <property type="entry name" value="MoeA_linker/N"/>
</dbReference>
<dbReference type="EMBL" id="AZAC01000056">
    <property type="protein sequence ID" value="KIX11477.1"/>
    <property type="molecule type" value="Genomic_DNA"/>
</dbReference>
<sequence length="643" mass="69162">MHKRNIYLKKRPLEEARELFSSAFDWGKMLAVRTVDTVDALGMITAEEVFAHYSSPGYHAAAMDGVAVKASDTYGADDENPLLLKEGEKVFFVNTGQPLPGGADAVVMIEDLHQPGSGLVEFRQAAFPWQHVRRVGEDIVAGELLFPSRHKLKAEDLAALLQAGVFHLKVLEKPKVAIIPTGHELLDWQEAEKKAPGPGVIIESNSVLLAGLVREAGAEPLVMERQPDDPEVISRAVEQAVESSAHMVLLNAGASAGSKDFSVHVIGGLGEVLVHGVAVMPGKPSILGKVKNKPVIGTPGYAVSAWVCFDQFVAPALAGMQGQAPPQRITVQAKPARPLPSKLGQEEFLRVHLGRVGQNMVATPLKRGAGTITSLTRADGLMRIGVHSEGLEASAFAPAEILTSERALENTLVVVGSHDITLDLLAGHMAKKDPLLRVSSSHLGSLAGLMAAKEGRSHLGGTHLLDTETGDYNVSYIKRYLPDLPVKLVTLAYRQQGMIVKKGNPKGIQSLSDLERADVRLVNRQAGSGTRVLLDYALAQEGMDADNIRGYSQEEYTHMAVAVQVLSGGADVGVGILAAAKALDLDFIPLVQERYDLLIPKEHLEDHRVQVLLDTLENPDFKKAVMKLGGYDVAPMGRTAWES</sequence>
<dbReference type="SUPFAM" id="SSF63882">
    <property type="entry name" value="MoeA N-terminal region -like"/>
    <property type="match status" value="1"/>
</dbReference>
<keyword evidence="6" id="KW-0479">Metal-binding</keyword>
<dbReference type="EC" id="2.10.1.1" evidence="6"/>
<keyword evidence="9" id="KW-1185">Reference proteome</keyword>
<dbReference type="Pfam" id="PF00994">
    <property type="entry name" value="MoCF_biosynth"/>
    <property type="match status" value="1"/>
</dbReference>
<dbReference type="InParanoid" id="A0A0D2G9F0"/>
<dbReference type="GO" id="GO:0005829">
    <property type="term" value="C:cytosol"/>
    <property type="evidence" value="ECO:0007669"/>
    <property type="project" value="TreeGrafter"/>
</dbReference>
<comment type="similarity">
    <text evidence="3 6">Belongs to the MoeA family.</text>
</comment>
<dbReference type="SUPFAM" id="SSF53218">
    <property type="entry name" value="Molybdenum cofactor biosynthesis proteins"/>
    <property type="match status" value="1"/>
</dbReference>
<gene>
    <name evidence="8" type="ORF">X474_24885</name>
</gene>
<dbReference type="InterPro" id="IPR001453">
    <property type="entry name" value="MoaB/Mog_dom"/>
</dbReference>
<keyword evidence="4 6" id="KW-0501">Molybdenum cofactor biosynthesis</keyword>
<dbReference type="Gene3D" id="3.90.105.10">
    <property type="entry name" value="Molybdopterin biosynthesis moea protein, domain 2"/>
    <property type="match status" value="1"/>
</dbReference>
<dbReference type="GO" id="GO:0006777">
    <property type="term" value="P:Mo-molybdopterin cofactor biosynthetic process"/>
    <property type="evidence" value="ECO:0007669"/>
    <property type="project" value="UniProtKB-UniRule"/>
</dbReference>